<dbReference type="KEGG" id="bmh:BMWSH_p10035"/>
<dbReference type="RefSeq" id="WP_014462110.1">
    <property type="nucleotide sequence ID" value="NC_017139.1"/>
</dbReference>
<dbReference type="InterPro" id="IPR028098">
    <property type="entry name" value="Glyco_trans_4-like_N"/>
</dbReference>
<dbReference type="Pfam" id="PF13439">
    <property type="entry name" value="Glyco_transf_4"/>
    <property type="match status" value="1"/>
</dbReference>
<name>A0A8D4DZH3_PRIMW</name>
<dbReference type="GO" id="GO:0016757">
    <property type="term" value="F:glycosyltransferase activity"/>
    <property type="evidence" value="ECO:0007669"/>
    <property type="project" value="InterPro"/>
</dbReference>
<proteinExistence type="predicted"/>
<evidence type="ECO:0000259" key="2">
    <source>
        <dbReference type="Pfam" id="PF13439"/>
    </source>
</evidence>
<dbReference type="AlphaFoldDB" id="A0A8D4DZH3"/>
<gene>
    <name evidence="3" type="ORF">BMWSH_p10035</name>
</gene>
<dbReference type="PANTHER" id="PTHR12526">
    <property type="entry name" value="GLYCOSYLTRANSFERASE"/>
    <property type="match status" value="1"/>
</dbReference>
<reference evidence="3 4" key="1">
    <citation type="journal article" date="2011" name="J. Bacteriol.">
        <title>Complete genome sequence of the industrial strain Bacillus megaterium WSH-002.</title>
        <authorList>
            <person name="Liu L."/>
            <person name="Li Y."/>
            <person name="Zhang J."/>
            <person name="Zou W."/>
            <person name="Zhou Z."/>
            <person name="Liu J."/>
            <person name="Li X."/>
            <person name="Wang L."/>
            <person name="Chen J."/>
        </authorList>
    </citation>
    <scope>NUCLEOTIDE SEQUENCE [LARGE SCALE GENOMIC DNA]</scope>
    <source>
        <strain evidence="4">WSH-002</strain>
        <plasmid evidence="3">WSH-002_p1</plasmid>
    </source>
</reference>
<geneLocation type="plasmid" evidence="3 4">
    <name>WSH-002_p1</name>
</geneLocation>
<evidence type="ECO:0000259" key="1">
    <source>
        <dbReference type="Pfam" id="PF00534"/>
    </source>
</evidence>
<evidence type="ECO:0008006" key="5">
    <source>
        <dbReference type="Google" id="ProtNLM"/>
    </source>
</evidence>
<dbReference type="InterPro" id="IPR001296">
    <property type="entry name" value="Glyco_trans_1"/>
</dbReference>
<dbReference type="PANTHER" id="PTHR12526:SF572">
    <property type="entry name" value="BLL5144 PROTEIN"/>
    <property type="match status" value="1"/>
</dbReference>
<dbReference type="Proteomes" id="UP000001283">
    <property type="component" value="Plasmid WSH-002_p1"/>
</dbReference>
<evidence type="ECO:0000313" key="4">
    <source>
        <dbReference type="Proteomes" id="UP000001283"/>
    </source>
</evidence>
<dbReference type="EMBL" id="CP003018">
    <property type="protein sequence ID" value="AEN92099.1"/>
    <property type="molecule type" value="Genomic_DNA"/>
</dbReference>
<organism evidence="3 4">
    <name type="scientific">Priestia megaterium (strain WSH-002)</name>
    <name type="common">Bacillus megaterium</name>
    <dbReference type="NCBI Taxonomy" id="1006007"/>
    <lineage>
        <taxon>Bacteria</taxon>
        <taxon>Bacillati</taxon>
        <taxon>Bacillota</taxon>
        <taxon>Bacilli</taxon>
        <taxon>Bacillales</taxon>
        <taxon>Bacillaceae</taxon>
        <taxon>Priestia</taxon>
    </lineage>
</organism>
<feature type="domain" description="Glycosyl transferase family 1" evidence="1">
    <location>
        <begin position="246"/>
        <end position="408"/>
    </location>
</feature>
<accession>A0A8D4DZH3</accession>
<dbReference type="CDD" id="cd03801">
    <property type="entry name" value="GT4_PimA-like"/>
    <property type="match status" value="1"/>
</dbReference>
<protein>
    <recommendedName>
        <fullName evidence="5">Glycogen synthase</fullName>
    </recommendedName>
</protein>
<dbReference type="SUPFAM" id="SSF53756">
    <property type="entry name" value="UDP-Glycosyltransferase/glycogen phosphorylase"/>
    <property type="match status" value="1"/>
</dbReference>
<evidence type="ECO:0000313" key="3">
    <source>
        <dbReference type="EMBL" id="AEN92099.1"/>
    </source>
</evidence>
<dbReference type="Pfam" id="PF00534">
    <property type="entry name" value="Glycos_transf_1"/>
    <property type="match status" value="1"/>
</dbReference>
<sequence>MNHEIAFPYPYLIDTLDQYYGLKSRSSRKTISKENSKRRSSSRKNSKKKFSILIATFWSFPHVGGLSNYISTLSKGLKSQGHKVDIISPNQFSMSKVKQFREVATQNLKHFFTKRYGSYNDRILNHQRLIYVYEKMLETINLEKYDILHAQDLFTANILGRFNEFYNKPLFYTPHGMFTSNRLKFNIIKKSSVEEAYFTELESKAIEYASHIIVLSDSFREPLIKLGAKNRNITTVITGIDYPVNQREGKEKDSQNLVITCVARLGPRKGHNYLFDALARLKKYTSNVEVLIVGDGQMREKLEKQKKALGLSMVNFLGSRDDVPSLLNKTDIFVLPTINDSLPISIIEAMHSGTAVISTNCGGIPELIKHNKTGIIVEPGDPEQLAHALKFLITNKEVRNKMSTTAKNHAKNHLTVDSMVGKIKHLYTDFWEMN</sequence>
<keyword evidence="3" id="KW-0614">Plasmid</keyword>
<dbReference type="Gene3D" id="3.40.50.2000">
    <property type="entry name" value="Glycogen Phosphorylase B"/>
    <property type="match status" value="2"/>
</dbReference>
<feature type="domain" description="Glycosyltransferase subfamily 4-like N-terminal" evidence="2">
    <location>
        <begin position="63"/>
        <end position="241"/>
    </location>
</feature>